<comment type="caution">
    <text evidence="2">The sequence shown here is derived from an EMBL/GenBank/DDBJ whole genome shotgun (WGS) entry which is preliminary data.</text>
</comment>
<protein>
    <submittedName>
        <fullName evidence="2">Uncharacterized protein</fullName>
    </submittedName>
</protein>
<dbReference type="EMBL" id="SPHZ02000012">
    <property type="protein sequence ID" value="KAF0890092.1"/>
    <property type="molecule type" value="Genomic_DNA"/>
</dbReference>
<accession>A0A6G1BQJ0</accession>
<gene>
    <name evidence="2" type="ORF">E2562_037252</name>
</gene>
<name>A0A6G1BQJ0_9ORYZ</name>
<keyword evidence="3" id="KW-1185">Reference proteome</keyword>
<feature type="compositionally biased region" description="Polar residues" evidence="1">
    <location>
        <begin position="46"/>
        <end position="61"/>
    </location>
</feature>
<dbReference type="Proteomes" id="UP000479710">
    <property type="component" value="Unassembled WGS sequence"/>
</dbReference>
<proteinExistence type="predicted"/>
<evidence type="ECO:0000256" key="1">
    <source>
        <dbReference type="SAM" id="MobiDB-lite"/>
    </source>
</evidence>
<evidence type="ECO:0000313" key="2">
    <source>
        <dbReference type="EMBL" id="KAF0890092.1"/>
    </source>
</evidence>
<feature type="region of interest" description="Disordered" evidence="1">
    <location>
        <begin position="1"/>
        <end position="61"/>
    </location>
</feature>
<dbReference type="AlphaFoldDB" id="A0A6G1BQJ0"/>
<sequence length="61" mass="6485">MARSTSNSSRIPNAPGTNRSLGNASKSPETRNALVTGRLPGRISETRSNTQKHTPGPVNQK</sequence>
<evidence type="ECO:0000313" key="3">
    <source>
        <dbReference type="Proteomes" id="UP000479710"/>
    </source>
</evidence>
<feature type="compositionally biased region" description="Polar residues" evidence="1">
    <location>
        <begin position="1"/>
        <end position="27"/>
    </location>
</feature>
<reference evidence="2 3" key="1">
    <citation type="submission" date="2019-11" db="EMBL/GenBank/DDBJ databases">
        <title>Whole genome sequence of Oryza granulata.</title>
        <authorList>
            <person name="Li W."/>
        </authorList>
    </citation>
    <scope>NUCLEOTIDE SEQUENCE [LARGE SCALE GENOMIC DNA]</scope>
    <source>
        <strain evidence="3">cv. Menghai</strain>
        <tissue evidence="2">Leaf</tissue>
    </source>
</reference>
<organism evidence="2 3">
    <name type="scientific">Oryza meyeriana var. granulata</name>
    <dbReference type="NCBI Taxonomy" id="110450"/>
    <lineage>
        <taxon>Eukaryota</taxon>
        <taxon>Viridiplantae</taxon>
        <taxon>Streptophyta</taxon>
        <taxon>Embryophyta</taxon>
        <taxon>Tracheophyta</taxon>
        <taxon>Spermatophyta</taxon>
        <taxon>Magnoliopsida</taxon>
        <taxon>Liliopsida</taxon>
        <taxon>Poales</taxon>
        <taxon>Poaceae</taxon>
        <taxon>BOP clade</taxon>
        <taxon>Oryzoideae</taxon>
        <taxon>Oryzeae</taxon>
        <taxon>Oryzinae</taxon>
        <taxon>Oryza</taxon>
        <taxon>Oryza meyeriana</taxon>
    </lineage>
</organism>